<comment type="caution">
    <text evidence="4">The sequence shown here is derived from an EMBL/GenBank/DDBJ whole genome shotgun (WGS) entry which is preliminary data.</text>
</comment>
<keyword evidence="5" id="KW-1185">Reference proteome</keyword>
<proteinExistence type="predicted"/>
<dbReference type="AlphaFoldDB" id="W6JU74"/>
<reference evidence="4" key="2">
    <citation type="journal article" date="2013" name="ISME J.">
        <title>A metabolic model for members of the genus Tetrasphaera involved in enhanced biological phosphorus removal.</title>
        <authorList>
            <person name="Kristiansen R."/>
            <person name="Nguyen H.T.T."/>
            <person name="Saunders A.M."/>
            <person name="Nielsen J.L."/>
            <person name="Wimmer R."/>
            <person name="Le V.Q."/>
            <person name="McIlroy S.J."/>
            <person name="Petrovski S."/>
            <person name="Seviour R.J."/>
            <person name="Calteau A."/>
            <person name="Nielsen K.L."/>
            <person name="Nielsen P.H."/>
        </authorList>
    </citation>
    <scope>NUCLEOTIDE SEQUENCE [LARGE SCALE GENOMIC DNA]</scope>
    <source>
        <strain evidence="4">Ben110</strain>
    </source>
</reference>
<feature type="region of interest" description="Disordered" evidence="1">
    <location>
        <begin position="39"/>
        <end position="77"/>
    </location>
</feature>
<sequence>MKHLTSRWGRIGISTAFAAQLALVAALCGCGTVGFAPGTQSSGTQSYSTQESSPTQETATGTSSTPPSTASSTHPATTTVAGESVTIFLPNDKLAGAGDFCSLVYPLQRPVPAGADRAEVALRQLLAGPTDAERAQGYGGWFSTATANDLIGVQVRGQTAYVDLRDFSATIPNASTSCGSSILLHQLDATTSAATGADEVRYAFAGDPAAFWNWLQVGCPAGGDDRCDPAPLR</sequence>
<dbReference type="Pfam" id="PF10646">
    <property type="entry name" value="Germane"/>
    <property type="match status" value="1"/>
</dbReference>
<reference evidence="4" key="1">
    <citation type="submission" date="2012-05" db="EMBL/GenBank/DDBJ databases">
        <authorList>
            <person name="McIlroy S."/>
        </authorList>
    </citation>
    <scope>NUCLEOTIDE SEQUENCE</scope>
    <source>
        <strain evidence="4">Ben110</strain>
    </source>
</reference>
<name>W6JU74_9MICO</name>
<dbReference type="InterPro" id="IPR019606">
    <property type="entry name" value="GerMN"/>
</dbReference>
<feature type="domain" description="GerMN" evidence="3">
    <location>
        <begin position="106"/>
        <end position="201"/>
    </location>
</feature>
<organism evidence="4 5">
    <name type="scientific">Nostocoides australiense Ben110</name>
    <dbReference type="NCBI Taxonomy" id="1193182"/>
    <lineage>
        <taxon>Bacteria</taxon>
        <taxon>Bacillati</taxon>
        <taxon>Actinomycetota</taxon>
        <taxon>Actinomycetes</taxon>
        <taxon>Micrococcales</taxon>
        <taxon>Intrasporangiaceae</taxon>
        <taxon>Nostocoides</taxon>
    </lineage>
</organism>
<evidence type="ECO:0000313" key="5">
    <source>
        <dbReference type="Proteomes" id="UP000035763"/>
    </source>
</evidence>
<dbReference type="RefSeq" id="WP_157044101.1">
    <property type="nucleotide sequence ID" value="NZ_HG764815.1"/>
</dbReference>
<dbReference type="EMBL" id="CAJA01000077">
    <property type="protein sequence ID" value="CCH72437.1"/>
    <property type="molecule type" value="Genomic_DNA"/>
</dbReference>
<dbReference type="Proteomes" id="UP000035763">
    <property type="component" value="Unassembled WGS sequence"/>
</dbReference>
<evidence type="ECO:0000256" key="1">
    <source>
        <dbReference type="SAM" id="MobiDB-lite"/>
    </source>
</evidence>
<keyword evidence="2" id="KW-0732">Signal</keyword>
<feature type="chain" id="PRO_5004878958" description="GerMN domain-containing protein" evidence="2">
    <location>
        <begin position="19"/>
        <end position="233"/>
    </location>
</feature>
<evidence type="ECO:0000259" key="3">
    <source>
        <dbReference type="Pfam" id="PF10646"/>
    </source>
</evidence>
<evidence type="ECO:0000256" key="2">
    <source>
        <dbReference type="SAM" id="SignalP"/>
    </source>
</evidence>
<dbReference type="PROSITE" id="PS51257">
    <property type="entry name" value="PROKAR_LIPOPROTEIN"/>
    <property type="match status" value="1"/>
</dbReference>
<accession>W6JU74</accession>
<protein>
    <recommendedName>
        <fullName evidence="3">GerMN domain-containing protein</fullName>
    </recommendedName>
</protein>
<feature type="signal peptide" evidence="2">
    <location>
        <begin position="1"/>
        <end position="18"/>
    </location>
</feature>
<dbReference type="OrthoDB" id="9255860at2"/>
<evidence type="ECO:0000313" key="4">
    <source>
        <dbReference type="EMBL" id="CCH72437.1"/>
    </source>
</evidence>
<gene>
    <name evidence="4" type="ORF">BN11_1680002</name>
</gene>